<evidence type="ECO:0000256" key="4">
    <source>
        <dbReference type="PROSITE-ProRule" id="PRU00175"/>
    </source>
</evidence>
<dbReference type="Gene3D" id="3.10.50.40">
    <property type="match status" value="1"/>
</dbReference>
<dbReference type="PROSITE" id="PS50089">
    <property type="entry name" value="ZF_RING_2"/>
    <property type="match status" value="1"/>
</dbReference>
<dbReference type="InParanoid" id="A0A0G4G652"/>
<dbReference type="Gene3D" id="3.30.40.10">
    <property type="entry name" value="Zinc/RING finger domain, C3HC4 (zinc finger)"/>
    <property type="match status" value="1"/>
</dbReference>
<feature type="region of interest" description="Disordered" evidence="5">
    <location>
        <begin position="158"/>
        <end position="179"/>
    </location>
</feature>
<reference evidence="7 8" key="1">
    <citation type="submission" date="2014-11" db="EMBL/GenBank/DDBJ databases">
        <authorList>
            <person name="Zhu J."/>
            <person name="Qi W."/>
            <person name="Song R."/>
        </authorList>
    </citation>
    <scope>NUCLEOTIDE SEQUENCE [LARGE SCALE GENOMIC DNA]</scope>
</reference>
<name>A0A0G4G652_VITBC</name>
<feature type="compositionally biased region" description="Acidic residues" evidence="5">
    <location>
        <begin position="267"/>
        <end position="302"/>
    </location>
</feature>
<dbReference type="EMBL" id="CDMY01000572">
    <property type="protein sequence ID" value="CEM23917.1"/>
    <property type="molecule type" value="Genomic_DNA"/>
</dbReference>
<dbReference type="InterPro" id="IPR017907">
    <property type="entry name" value="Znf_RING_CS"/>
</dbReference>
<dbReference type="InterPro" id="IPR013083">
    <property type="entry name" value="Znf_RING/FYVE/PHD"/>
</dbReference>
<dbReference type="InterPro" id="IPR046357">
    <property type="entry name" value="PPIase_dom_sf"/>
</dbReference>
<keyword evidence="1" id="KW-0479">Metal-binding</keyword>
<dbReference type="SUPFAM" id="SSF57850">
    <property type="entry name" value="RING/U-box"/>
    <property type="match status" value="1"/>
</dbReference>
<organism evidence="7 8">
    <name type="scientific">Vitrella brassicaformis (strain CCMP3155)</name>
    <dbReference type="NCBI Taxonomy" id="1169540"/>
    <lineage>
        <taxon>Eukaryota</taxon>
        <taxon>Sar</taxon>
        <taxon>Alveolata</taxon>
        <taxon>Colpodellida</taxon>
        <taxon>Vitrellaceae</taxon>
        <taxon>Vitrella</taxon>
    </lineage>
</organism>
<dbReference type="AlphaFoldDB" id="A0A0G4G652"/>
<dbReference type="VEuPathDB" id="CryptoDB:Vbra_21979"/>
<evidence type="ECO:0000313" key="8">
    <source>
        <dbReference type="Proteomes" id="UP000041254"/>
    </source>
</evidence>
<protein>
    <recommendedName>
        <fullName evidence="6">RING-type domain-containing protein</fullName>
    </recommendedName>
</protein>
<dbReference type="PROSITE" id="PS00518">
    <property type="entry name" value="ZF_RING_1"/>
    <property type="match status" value="1"/>
</dbReference>
<dbReference type="InterPro" id="IPR001841">
    <property type="entry name" value="Znf_RING"/>
</dbReference>
<proteinExistence type="predicted"/>
<dbReference type="PhylomeDB" id="A0A0G4G652"/>
<feature type="compositionally biased region" description="Polar residues" evidence="5">
    <location>
        <begin position="311"/>
        <end position="328"/>
    </location>
</feature>
<keyword evidence="2 4" id="KW-0863">Zinc-finger</keyword>
<sequence>MLLPKCSVCSEEYHHDAVNNKQPPVLRCGHSFCAGCVRGLLDNSRHHTIECPACRRATVEADVQINYGLSDVVQQMREALAANGDTTTTANNNTTHPASGQPAPLTDRQRQEEADYLMAVRLSQEINGEVHANALSTGQGDTVAVRYLVSGGCSAAAPSECRTGTTPSVRSHEVVSEGTGRLPTVGQQVLYDITVWNDGFDTTNKAYDIPGLIHRVSPRERDGWWYEALLSMKEGEVRRIIVHTDASDQQYVQLRLICIIPECWPENEDEETQQTSVDGDDEAESDADDGDDLLEISIEYDDNNGGHDTHQTSAGTAASPQATNSSSPAIGAHRPQQTSDGFSVSPMGVRYRITREGTGRVPTLDQRVKYDFAIVEDESAQFDGGDEADELNGAVIRLSAVRDWFDEALLSMRDGEVRHIIDPHGGYVQLRLIGILDG</sequence>
<evidence type="ECO:0000259" key="6">
    <source>
        <dbReference type="PROSITE" id="PS50089"/>
    </source>
</evidence>
<evidence type="ECO:0000256" key="3">
    <source>
        <dbReference type="ARBA" id="ARBA00022833"/>
    </source>
</evidence>
<accession>A0A0G4G652</accession>
<dbReference type="SMART" id="SM00184">
    <property type="entry name" value="RING"/>
    <property type="match status" value="1"/>
</dbReference>
<dbReference type="PANTHER" id="PTHR47156">
    <property type="entry name" value="PROTEIN CBG20824"/>
    <property type="match status" value="1"/>
</dbReference>
<dbReference type="GO" id="GO:0003755">
    <property type="term" value="F:peptidyl-prolyl cis-trans isomerase activity"/>
    <property type="evidence" value="ECO:0007669"/>
    <property type="project" value="InterPro"/>
</dbReference>
<gene>
    <name evidence="7" type="ORF">Vbra_21979</name>
</gene>
<dbReference type="Proteomes" id="UP000041254">
    <property type="component" value="Unassembled WGS sequence"/>
</dbReference>
<dbReference type="InterPro" id="IPR052667">
    <property type="entry name" value="E3_ubiquitin-ligase_RING"/>
</dbReference>
<dbReference type="GO" id="GO:0008270">
    <property type="term" value="F:zinc ion binding"/>
    <property type="evidence" value="ECO:0007669"/>
    <property type="project" value="UniProtKB-KW"/>
</dbReference>
<evidence type="ECO:0000256" key="5">
    <source>
        <dbReference type="SAM" id="MobiDB-lite"/>
    </source>
</evidence>
<feature type="region of interest" description="Disordered" evidence="5">
    <location>
        <begin position="85"/>
        <end position="109"/>
    </location>
</feature>
<dbReference type="InterPro" id="IPR027370">
    <property type="entry name" value="Znf-RING_euk"/>
</dbReference>
<keyword evidence="8" id="KW-1185">Reference proteome</keyword>
<evidence type="ECO:0000256" key="2">
    <source>
        <dbReference type="ARBA" id="ARBA00022771"/>
    </source>
</evidence>
<keyword evidence="3" id="KW-0862">Zinc</keyword>
<evidence type="ECO:0000256" key="1">
    <source>
        <dbReference type="ARBA" id="ARBA00022723"/>
    </source>
</evidence>
<dbReference type="SUPFAM" id="SSF54534">
    <property type="entry name" value="FKBP-like"/>
    <property type="match status" value="2"/>
</dbReference>
<dbReference type="OrthoDB" id="426324at2759"/>
<dbReference type="Pfam" id="PF13445">
    <property type="entry name" value="zf-RING_UBOX"/>
    <property type="match status" value="1"/>
</dbReference>
<feature type="region of interest" description="Disordered" evidence="5">
    <location>
        <begin position="267"/>
        <end position="344"/>
    </location>
</feature>
<feature type="compositionally biased region" description="Low complexity" evidence="5">
    <location>
        <begin position="85"/>
        <end position="95"/>
    </location>
</feature>
<evidence type="ECO:0000313" key="7">
    <source>
        <dbReference type="EMBL" id="CEM23917.1"/>
    </source>
</evidence>
<dbReference type="PANTHER" id="PTHR47156:SF10">
    <property type="entry name" value="E3 UBIQUITIN-PROTEIN LIGASE TRIM-21-RELATED"/>
    <property type="match status" value="1"/>
</dbReference>
<feature type="domain" description="RING-type" evidence="6">
    <location>
        <begin position="6"/>
        <end position="55"/>
    </location>
</feature>